<dbReference type="HOGENOM" id="CLU_022891_0_0_1"/>
<dbReference type="GO" id="GO:0005096">
    <property type="term" value="F:GTPase activator activity"/>
    <property type="evidence" value="ECO:0007669"/>
    <property type="project" value="TreeGrafter"/>
</dbReference>
<dbReference type="SUPFAM" id="SSF48350">
    <property type="entry name" value="GTPase activation domain, GAP"/>
    <property type="match status" value="1"/>
</dbReference>
<feature type="region of interest" description="Disordered" evidence="1">
    <location>
        <begin position="325"/>
        <end position="394"/>
    </location>
</feature>
<evidence type="ECO:0000256" key="1">
    <source>
        <dbReference type="SAM" id="MobiDB-lite"/>
    </source>
</evidence>
<protein>
    <submittedName>
        <fullName evidence="3">Putative group protein</fullName>
    </submittedName>
</protein>
<organism evidence="3 4">
    <name type="scientific">Eutypa lata (strain UCR-EL1)</name>
    <name type="common">Grapevine dieback disease fungus</name>
    <name type="synonym">Eutypa armeniacae</name>
    <dbReference type="NCBI Taxonomy" id="1287681"/>
    <lineage>
        <taxon>Eukaryota</taxon>
        <taxon>Fungi</taxon>
        <taxon>Dikarya</taxon>
        <taxon>Ascomycota</taxon>
        <taxon>Pezizomycotina</taxon>
        <taxon>Sordariomycetes</taxon>
        <taxon>Xylariomycetidae</taxon>
        <taxon>Xylariales</taxon>
        <taxon>Diatrypaceae</taxon>
        <taxon>Eutypa</taxon>
    </lineage>
</organism>
<dbReference type="AlphaFoldDB" id="M7SIN0"/>
<dbReference type="OMA" id="QCIDFWE"/>
<name>M7SIN0_EUTLA</name>
<keyword evidence="4" id="KW-1185">Reference proteome</keyword>
<proteinExistence type="predicted"/>
<reference evidence="4" key="1">
    <citation type="journal article" date="2013" name="Genome Announc.">
        <title>Draft genome sequence of the grapevine dieback fungus Eutypa lata UCR-EL1.</title>
        <authorList>
            <person name="Blanco-Ulate B."/>
            <person name="Rolshausen P.E."/>
            <person name="Cantu D."/>
        </authorList>
    </citation>
    <scope>NUCLEOTIDE SEQUENCE [LARGE SCALE GENOMIC DNA]</scope>
    <source>
        <strain evidence="4">UCR-EL1</strain>
    </source>
</reference>
<dbReference type="InterPro" id="IPR000198">
    <property type="entry name" value="RhoGAP_dom"/>
</dbReference>
<dbReference type="KEGG" id="ela:UCREL1_6806"/>
<evidence type="ECO:0000259" key="2">
    <source>
        <dbReference type="PROSITE" id="PS50238"/>
    </source>
</evidence>
<dbReference type="Gene3D" id="1.10.555.10">
    <property type="entry name" value="Rho GTPase activation protein"/>
    <property type="match status" value="1"/>
</dbReference>
<dbReference type="EMBL" id="KB706696">
    <property type="protein sequence ID" value="EMR66174.1"/>
    <property type="molecule type" value="Genomic_DNA"/>
</dbReference>
<feature type="compositionally biased region" description="Low complexity" evidence="1">
    <location>
        <begin position="325"/>
        <end position="337"/>
    </location>
</feature>
<dbReference type="PROSITE" id="PS50238">
    <property type="entry name" value="RHOGAP"/>
    <property type="match status" value="1"/>
</dbReference>
<dbReference type="Pfam" id="PF00620">
    <property type="entry name" value="RhoGAP"/>
    <property type="match status" value="1"/>
</dbReference>
<dbReference type="OrthoDB" id="524326at2759"/>
<dbReference type="GO" id="GO:0007264">
    <property type="term" value="P:small GTPase-mediated signal transduction"/>
    <property type="evidence" value="ECO:0007669"/>
    <property type="project" value="TreeGrafter"/>
</dbReference>
<feature type="domain" description="Rho-GAP" evidence="2">
    <location>
        <begin position="440"/>
        <end position="649"/>
    </location>
</feature>
<dbReference type="Proteomes" id="UP000012174">
    <property type="component" value="Unassembled WGS sequence"/>
</dbReference>
<dbReference type="GO" id="GO:0005737">
    <property type="term" value="C:cytoplasm"/>
    <property type="evidence" value="ECO:0007669"/>
    <property type="project" value="TreeGrafter"/>
</dbReference>
<sequence length="667" mass="73220">MEYLSITMDCITLGNDIAKTSLVLNGFVREVREARADVDGISRELHSLQSVLNLLKEDTELFPTPLAAQTPTVLDHCCKVVEELDDCFSSLNRGDLSRQEKRKLWAARGRKASSRFRPALEAHRAIIGLALDLVEATTIRDATSTYDIEGDETDEIGYGYSTIEDVSRIIGELGSLRMRLAKEFERRGFESALHEYMMSLKNYAEAIISGTEEEYTADQGAYMGENELFGAYVGDSPDSAIGLYNEPVVKTLKDAIARNAEYGIHPIDDIIEEESTGSLSRPPTPPPKDVKRLELARRSMILPAETPTGSPTDSHFGAVTEFITGSQESSQESSQGSASPPTPKSSRFSKILGSVRKNSSERPATAAANYLPGGGGGGAVPGSRPSADVRPSTPVLQGSLVRRGSRRLSVTFKKLPMWNVEIDQLLMGTDESTDGAVFGVPLQKSIQVAKGTAKTHHSGGGRASRREYPLCIQKSCLYIKQEGGVEAPGIFAEPGDPRRVQQLKEAFSRAPAYGDDVDWDRFGVHDAADLVLLFLAQLPKPLVSESAARRWVSLSRQALVAGSRGTRWEQCIDFWEEALGAIRGPARSLFKLLLNLWADVAAAAEHNDMTAERLAACVLKPLMHVSSEKHETDFILALAFLIRKRTEYVDMLRMDQKESKRISRAAW</sequence>
<accession>M7SIN0</accession>
<evidence type="ECO:0000313" key="4">
    <source>
        <dbReference type="Proteomes" id="UP000012174"/>
    </source>
</evidence>
<dbReference type="SMART" id="SM00324">
    <property type="entry name" value="RhoGAP"/>
    <property type="match status" value="1"/>
</dbReference>
<dbReference type="STRING" id="1287681.M7SIN0"/>
<dbReference type="InterPro" id="IPR008936">
    <property type="entry name" value="Rho_GTPase_activation_prot"/>
</dbReference>
<evidence type="ECO:0000313" key="3">
    <source>
        <dbReference type="EMBL" id="EMR66174.1"/>
    </source>
</evidence>
<dbReference type="PANTHER" id="PTHR45808:SF2">
    <property type="entry name" value="RHO GTPASE-ACTIVATING PROTEIN 68F"/>
    <property type="match status" value="1"/>
</dbReference>
<dbReference type="eggNOG" id="KOG2710">
    <property type="taxonomic scope" value="Eukaryota"/>
</dbReference>
<dbReference type="PANTHER" id="PTHR45808">
    <property type="entry name" value="RHO GTPASE-ACTIVATING PROTEIN 68F"/>
    <property type="match status" value="1"/>
</dbReference>
<gene>
    <name evidence="3" type="ORF">UCREL1_6806</name>
</gene>